<dbReference type="Proteomes" id="UP000657574">
    <property type="component" value="Unassembled WGS sequence"/>
</dbReference>
<protein>
    <recommendedName>
        <fullName evidence="3">PA domain-containing protein</fullName>
    </recommendedName>
</protein>
<dbReference type="EMBL" id="BMQA01000009">
    <property type="protein sequence ID" value="GGJ19007.1"/>
    <property type="molecule type" value="Genomic_DNA"/>
</dbReference>
<dbReference type="Gene3D" id="3.50.30.30">
    <property type="match status" value="1"/>
</dbReference>
<dbReference type="SUPFAM" id="SSF52025">
    <property type="entry name" value="PA domain"/>
    <property type="match status" value="1"/>
</dbReference>
<evidence type="ECO:0000313" key="1">
    <source>
        <dbReference type="EMBL" id="GGJ19007.1"/>
    </source>
</evidence>
<evidence type="ECO:0008006" key="3">
    <source>
        <dbReference type="Google" id="ProtNLM"/>
    </source>
</evidence>
<reference evidence="1" key="2">
    <citation type="submission" date="2020-09" db="EMBL/GenBank/DDBJ databases">
        <authorList>
            <person name="Sun Q."/>
            <person name="Ohkuma M."/>
        </authorList>
    </citation>
    <scope>NUCLEOTIDE SEQUENCE</scope>
    <source>
        <strain evidence="1">JCM 3086</strain>
    </source>
</reference>
<comment type="caution">
    <text evidence="1">The sequence shown here is derived from an EMBL/GenBank/DDBJ whole genome shotgun (WGS) entry which is preliminary data.</text>
</comment>
<organism evidence="1 2">
    <name type="scientific">Streptomyces brasiliensis</name>
    <dbReference type="NCBI Taxonomy" id="1954"/>
    <lineage>
        <taxon>Bacteria</taxon>
        <taxon>Bacillati</taxon>
        <taxon>Actinomycetota</taxon>
        <taxon>Actinomycetes</taxon>
        <taxon>Kitasatosporales</taxon>
        <taxon>Streptomycetaceae</taxon>
        <taxon>Streptomyces</taxon>
    </lineage>
</organism>
<keyword evidence="2" id="KW-1185">Reference proteome</keyword>
<sequence>MSAGGAPVGLFASALGGVEQRGRCRVDPVDEGAAVRADGVGGPAVVEQPLQRLAVLEEGDAREAEGYSLQNAAAAGAGAVVIYSDVPGEWGTKVDARTETAIPALTLSGEQGAKLAALAAQGNVKLQFQGKAMPAYSYEVMKTEQGISADQQYRTDPSELATVNDRFYASTPATEGGFARVMRSDKQAFVYPTIVRTTMPRTLTEYVTAGVQTYELVAGAPLWQPGNGAVQTSAERLQAGQVYSMDWNKGVYRSAIVAGNAHGTRRLGELGTVDIAPLLAEEPRQQSNFVSLLETKKLTVYRDGQLVGTAPSLSVDFPMVPEPATYTLVGEVVRDQPWWTTSTKVQSAWTFRSEHADNGALGVMSIDYDLDLALDNSVRKGSTSTLGLGFRYPKGLAAPNLKDVKVSASYDDGATWTQAQVRLTGDAGATAVLLNPKTAGFVTLKVQATDVDGTAVEQTVTRAYQVR</sequence>
<reference evidence="1" key="1">
    <citation type="journal article" date="2014" name="Int. J. Syst. Evol. Microbiol.">
        <title>Complete genome sequence of Corynebacterium casei LMG S-19264T (=DSM 44701T), isolated from a smear-ripened cheese.</title>
        <authorList>
            <consortium name="US DOE Joint Genome Institute (JGI-PGF)"/>
            <person name="Walter F."/>
            <person name="Albersmeier A."/>
            <person name="Kalinowski J."/>
            <person name="Ruckert C."/>
        </authorList>
    </citation>
    <scope>NUCLEOTIDE SEQUENCE</scope>
    <source>
        <strain evidence="1">JCM 3086</strain>
    </source>
</reference>
<dbReference type="InterPro" id="IPR046450">
    <property type="entry name" value="PA_dom_sf"/>
</dbReference>
<dbReference type="AlphaFoldDB" id="A0A917NQN4"/>
<accession>A0A917NQN4</accession>
<evidence type="ECO:0000313" key="2">
    <source>
        <dbReference type="Proteomes" id="UP000657574"/>
    </source>
</evidence>
<name>A0A917NQN4_9ACTN</name>
<dbReference type="RefSeq" id="WP_189311880.1">
    <property type="nucleotide sequence ID" value="NZ_BMQA01000009.1"/>
</dbReference>
<proteinExistence type="predicted"/>
<gene>
    <name evidence="1" type="ORF">GCM10010121_032370</name>
</gene>